<evidence type="ECO:0000259" key="8">
    <source>
        <dbReference type="PROSITE" id="PS50878"/>
    </source>
</evidence>
<dbReference type="PANTHER" id="PTHR37984">
    <property type="entry name" value="PROTEIN CBG26694"/>
    <property type="match status" value="1"/>
</dbReference>
<dbReference type="InterPro" id="IPR043128">
    <property type="entry name" value="Rev_trsase/Diguanyl_cyclase"/>
</dbReference>
<dbReference type="GO" id="GO:0004519">
    <property type="term" value="F:endonuclease activity"/>
    <property type="evidence" value="ECO:0007669"/>
    <property type="project" value="UniProtKB-KW"/>
</dbReference>
<protein>
    <recommendedName>
        <fullName evidence="1">RNA-directed DNA polymerase</fullName>
        <ecNumber evidence="1">2.7.7.49</ecNumber>
    </recommendedName>
</protein>
<dbReference type="SUPFAM" id="SSF56672">
    <property type="entry name" value="DNA/RNA polymerases"/>
    <property type="match status" value="1"/>
</dbReference>
<dbReference type="Gene3D" id="3.30.70.270">
    <property type="match status" value="2"/>
</dbReference>
<evidence type="ECO:0000313" key="9">
    <source>
        <dbReference type="EMBL" id="CAC5393935.1"/>
    </source>
</evidence>
<sequence>MEIDTGASVSVISQETCKQVFGSDNSLEKSPCSLRTYTGEKIDVLGKRKVTVIYNSQSVDLPITVVKGTGPSLMGRDWLHKLQLNWKSIFKIEQLAHNQEPEKDKELQDLLRKYPQVFKEGLGTLKGTKARIYVDKDATPKYFKARPVPYALKEKIEKELDRLEKGGNIEKVEFSEWAAPIVPIVKPDKSVRICGDYKVTINQVSKLDNYPIPKTDDLYATLSGGQAFSKLDLSQAYQQIVLDKESRKYVTINTHKGLYQYNRLPFGVSSAPGIFQRTMKNLLQGIPRVVVRVDDILITGSSKSEHLNNLETVLGKIQESGMRLNKDKCVFLAPEVVYLGHRIDQYGIYPVESKVKAITEAPEPKNVTELKSYLGMLNYYNRFLPDLSSNLAPLHGLLKKQKRWKWDKSQQEAFELSKTLLKSSKVLVHYDPNKDIILSCDASPYGIGAVLSHKMEDGCDRPVGYVSRTLAPAERNYSVLEKEGLAVIFALKKFHQYLFDRKFTIYTDHKPLIGLFNENKCIPPMAAARIQRWALTLSAYEYKIVYKEGKKNSNADALSRLSLNREGKTEVPAEMIMLMDHMDSTPVTAQQIKAWTRKDPILGQITNYVLKGWPNYRDNDEMRPYFSRKTELSVFDSCLLWGNRVVIPNPGREIILQELHEGHQGISRMKVLARGYVWRAKYGRRN</sequence>
<evidence type="ECO:0000256" key="7">
    <source>
        <dbReference type="ARBA" id="ARBA00022918"/>
    </source>
</evidence>
<dbReference type="AlphaFoldDB" id="A0A6J8CC45"/>
<evidence type="ECO:0000256" key="6">
    <source>
        <dbReference type="ARBA" id="ARBA00022801"/>
    </source>
</evidence>
<evidence type="ECO:0000256" key="3">
    <source>
        <dbReference type="ARBA" id="ARBA00022695"/>
    </source>
</evidence>
<evidence type="ECO:0000256" key="2">
    <source>
        <dbReference type="ARBA" id="ARBA00022679"/>
    </source>
</evidence>
<dbReference type="EC" id="2.7.7.49" evidence="1"/>
<dbReference type="InterPro" id="IPR000477">
    <property type="entry name" value="RT_dom"/>
</dbReference>
<dbReference type="Pfam" id="PF17917">
    <property type="entry name" value="RT_RNaseH"/>
    <property type="match status" value="1"/>
</dbReference>
<keyword evidence="4" id="KW-0540">Nuclease</keyword>
<feature type="domain" description="Reverse transcriptase" evidence="8">
    <location>
        <begin position="165"/>
        <end position="343"/>
    </location>
</feature>
<dbReference type="GO" id="GO:0016787">
    <property type="term" value="F:hydrolase activity"/>
    <property type="evidence" value="ECO:0007669"/>
    <property type="project" value="UniProtKB-KW"/>
</dbReference>
<keyword evidence="3" id="KW-0548">Nucleotidyltransferase</keyword>
<evidence type="ECO:0000256" key="1">
    <source>
        <dbReference type="ARBA" id="ARBA00012493"/>
    </source>
</evidence>
<dbReference type="InterPro" id="IPR043502">
    <property type="entry name" value="DNA/RNA_pol_sf"/>
</dbReference>
<dbReference type="FunFam" id="3.10.20.370:FF:000001">
    <property type="entry name" value="Retrovirus-related Pol polyprotein from transposon 17.6-like protein"/>
    <property type="match status" value="1"/>
</dbReference>
<dbReference type="PROSITE" id="PS50096">
    <property type="entry name" value="IQ"/>
    <property type="match status" value="1"/>
</dbReference>
<organism evidence="9 10">
    <name type="scientific">Mytilus coruscus</name>
    <name type="common">Sea mussel</name>
    <dbReference type="NCBI Taxonomy" id="42192"/>
    <lineage>
        <taxon>Eukaryota</taxon>
        <taxon>Metazoa</taxon>
        <taxon>Spiralia</taxon>
        <taxon>Lophotrochozoa</taxon>
        <taxon>Mollusca</taxon>
        <taxon>Bivalvia</taxon>
        <taxon>Autobranchia</taxon>
        <taxon>Pteriomorphia</taxon>
        <taxon>Mytilida</taxon>
        <taxon>Mytiloidea</taxon>
        <taxon>Mytilidae</taxon>
        <taxon>Mytilinae</taxon>
        <taxon>Mytilus</taxon>
    </lineage>
</organism>
<dbReference type="InterPro" id="IPR050951">
    <property type="entry name" value="Retrovirus_Pol_polyprotein"/>
</dbReference>
<keyword evidence="6" id="KW-0378">Hydrolase</keyword>
<keyword evidence="2" id="KW-0808">Transferase</keyword>
<dbReference type="Gene3D" id="3.10.10.10">
    <property type="entry name" value="HIV Type 1 Reverse Transcriptase, subunit A, domain 1"/>
    <property type="match status" value="1"/>
</dbReference>
<dbReference type="Pfam" id="PF00078">
    <property type="entry name" value="RVT_1"/>
    <property type="match status" value="1"/>
</dbReference>
<dbReference type="SUPFAM" id="SSF50630">
    <property type="entry name" value="Acid proteases"/>
    <property type="match status" value="1"/>
</dbReference>
<dbReference type="CDD" id="cd09274">
    <property type="entry name" value="RNase_HI_RT_Ty3"/>
    <property type="match status" value="1"/>
</dbReference>
<name>A0A6J8CC45_MYTCO</name>
<dbReference type="OrthoDB" id="6239317at2759"/>
<dbReference type="CDD" id="cd01647">
    <property type="entry name" value="RT_LTR"/>
    <property type="match status" value="1"/>
</dbReference>
<dbReference type="PANTHER" id="PTHR37984:SF13">
    <property type="entry name" value="RIBONUCLEASE H"/>
    <property type="match status" value="1"/>
</dbReference>
<reference evidence="9 10" key="1">
    <citation type="submission" date="2020-06" db="EMBL/GenBank/DDBJ databases">
        <authorList>
            <person name="Li R."/>
            <person name="Bekaert M."/>
        </authorList>
    </citation>
    <scope>NUCLEOTIDE SEQUENCE [LARGE SCALE GENOMIC DNA]</scope>
    <source>
        <strain evidence="10">wild</strain>
    </source>
</reference>
<dbReference type="GO" id="GO:0003964">
    <property type="term" value="F:RNA-directed DNA polymerase activity"/>
    <property type="evidence" value="ECO:0007669"/>
    <property type="project" value="UniProtKB-KW"/>
</dbReference>
<evidence type="ECO:0000256" key="4">
    <source>
        <dbReference type="ARBA" id="ARBA00022722"/>
    </source>
</evidence>
<dbReference type="InterPro" id="IPR041373">
    <property type="entry name" value="RT_RNaseH"/>
</dbReference>
<dbReference type="Gene3D" id="2.40.70.10">
    <property type="entry name" value="Acid Proteases"/>
    <property type="match status" value="1"/>
</dbReference>
<gene>
    <name evidence="9" type="ORF">MCOR_28747</name>
</gene>
<dbReference type="FunFam" id="3.30.70.270:FF:000026">
    <property type="entry name" value="Transposon Ty3-G Gag-Pol polyprotein"/>
    <property type="match status" value="1"/>
</dbReference>
<accession>A0A6J8CC45</accession>
<dbReference type="PROSITE" id="PS50878">
    <property type="entry name" value="RT_POL"/>
    <property type="match status" value="1"/>
</dbReference>
<evidence type="ECO:0000256" key="5">
    <source>
        <dbReference type="ARBA" id="ARBA00022759"/>
    </source>
</evidence>
<keyword evidence="5" id="KW-0255">Endonuclease</keyword>
<keyword evidence="10" id="KW-1185">Reference proteome</keyword>
<evidence type="ECO:0000313" key="10">
    <source>
        <dbReference type="Proteomes" id="UP000507470"/>
    </source>
</evidence>
<dbReference type="Gene3D" id="3.10.20.370">
    <property type="match status" value="1"/>
</dbReference>
<proteinExistence type="predicted"/>
<dbReference type="EMBL" id="CACVKT020005242">
    <property type="protein sequence ID" value="CAC5393935.1"/>
    <property type="molecule type" value="Genomic_DNA"/>
</dbReference>
<dbReference type="InterPro" id="IPR021109">
    <property type="entry name" value="Peptidase_aspartic_dom_sf"/>
</dbReference>
<keyword evidence="7" id="KW-0695">RNA-directed DNA polymerase</keyword>
<dbReference type="Proteomes" id="UP000507470">
    <property type="component" value="Unassembled WGS sequence"/>
</dbReference>